<evidence type="ECO:0000313" key="1">
    <source>
        <dbReference type="EMBL" id="AKF10955.1"/>
    </source>
</evidence>
<organism evidence="1 2">
    <name type="scientific">Sandaracinus amylolyticus</name>
    <dbReference type="NCBI Taxonomy" id="927083"/>
    <lineage>
        <taxon>Bacteria</taxon>
        <taxon>Pseudomonadati</taxon>
        <taxon>Myxococcota</taxon>
        <taxon>Polyangia</taxon>
        <taxon>Polyangiales</taxon>
        <taxon>Sandaracinaceae</taxon>
        <taxon>Sandaracinus</taxon>
    </lineage>
</organism>
<dbReference type="STRING" id="927083.DB32_008104"/>
<proteinExistence type="predicted"/>
<protein>
    <recommendedName>
        <fullName evidence="3">4-vinyl reductase 4VR domain-containing protein</fullName>
    </recommendedName>
</protein>
<name>A0A0F6W9P1_9BACT</name>
<keyword evidence="2" id="KW-1185">Reference proteome</keyword>
<dbReference type="EMBL" id="CP011125">
    <property type="protein sequence ID" value="AKF10955.1"/>
    <property type="molecule type" value="Genomic_DNA"/>
</dbReference>
<gene>
    <name evidence="1" type="ORF">DB32_008104</name>
</gene>
<accession>A0A0F6W9P1</accession>
<dbReference type="Proteomes" id="UP000034883">
    <property type="component" value="Chromosome"/>
</dbReference>
<dbReference type="RefSeq" id="WP_053237870.1">
    <property type="nucleotide sequence ID" value="NZ_CP011125.1"/>
</dbReference>
<dbReference type="AlphaFoldDB" id="A0A0F6W9P1"/>
<evidence type="ECO:0008006" key="3">
    <source>
        <dbReference type="Google" id="ProtNLM"/>
    </source>
</evidence>
<reference evidence="1 2" key="1">
    <citation type="submission" date="2015-03" db="EMBL/GenBank/DDBJ databases">
        <title>Genome assembly of Sandaracinus amylolyticus DSM 53668.</title>
        <authorList>
            <person name="Sharma G."/>
            <person name="Subramanian S."/>
        </authorList>
    </citation>
    <scope>NUCLEOTIDE SEQUENCE [LARGE SCALE GENOMIC DNA]</scope>
    <source>
        <strain evidence="1 2">DSM 53668</strain>
    </source>
</reference>
<dbReference type="KEGG" id="samy:DB32_008104"/>
<sequence length="177" mass="19723">MRNYAVQTYGQQAWSTVVERASREDREVLSGMLLAGGWVPIGVVNRAVTTLLAEHRTRDDEMRKLSAFIADNDLGTVYKMALRFGSPEFLLSRTGSLWNRYFDSGTLTPKDMGPRHWRLTLDAPVGDDVAPNQLFCGPGCPAWIEMGLRLTGATNASVRHTECRYSNGSSCSYVVTW</sequence>
<evidence type="ECO:0000313" key="2">
    <source>
        <dbReference type="Proteomes" id="UP000034883"/>
    </source>
</evidence>